<dbReference type="EMBL" id="ML179171">
    <property type="protein sequence ID" value="THU96663.1"/>
    <property type="molecule type" value="Genomic_DNA"/>
</dbReference>
<evidence type="ECO:0000313" key="3">
    <source>
        <dbReference type="Proteomes" id="UP000297245"/>
    </source>
</evidence>
<protein>
    <recommendedName>
        <fullName evidence="4">F-box domain-containing protein</fullName>
    </recommendedName>
</protein>
<dbReference type="AlphaFoldDB" id="A0A4S8M4M2"/>
<sequence>MVCQDCSASSRLYTYNLPDSDDIQNRLRTDFNPSASQLYELKEMIRCAEDDLKAYRAEILRLESKIMVLSTKSDLLEKHTEKLRSLVSPMRRLPNEVLGHIFFYCCETRFYVSSSWRHSNPFLSVCSWWREVGLTTPQIWTV</sequence>
<feature type="coiled-coil region" evidence="1">
    <location>
        <begin position="38"/>
        <end position="72"/>
    </location>
</feature>
<keyword evidence="1" id="KW-0175">Coiled coil</keyword>
<dbReference type="Proteomes" id="UP000297245">
    <property type="component" value="Unassembled WGS sequence"/>
</dbReference>
<organism evidence="2 3">
    <name type="scientific">Dendrothele bispora (strain CBS 962.96)</name>
    <dbReference type="NCBI Taxonomy" id="1314807"/>
    <lineage>
        <taxon>Eukaryota</taxon>
        <taxon>Fungi</taxon>
        <taxon>Dikarya</taxon>
        <taxon>Basidiomycota</taxon>
        <taxon>Agaricomycotina</taxon>
        <taxon>Agaricomycetes</taxon>
        <taxon>Agaricomycetidae</taxon>
        <taxon>Agaricales</taxon>
        <taxon>Agaricales incertae sedis</taxon>
        <taxon>Dendrothele</taxon>
    </lineage>
</organism>
<reference evidence="2 3" key="1">
    <citation type="journal article" date="2019" name="Nat. Ecol. Evol.">
        <title>Megaphylogeny resolves global patterns of mushroom evolution.</title>
        <authorList>
            <person name="Varga T."/>
            <person name="Krizsan K."/>
            <person name="Foldi C."/>
            <person name="Dima B."/>
            <person name="Sanchez-Garcia M."/>
            <person name="Sanchez-Ramirez S."/>
            <person name="Szollosi G.J."/>
            <person name="Szarkandi J.G."/>
            <person name="Papp V."/>
            <person name="Albert L."/>
            <person name="Andreopoulos W."/>
            <person name="Angelini C."/>
            <person name="Antonin V."/>
            <person name="Barry K.W."/>
            <person name="Bougher N.L."/>
            <person name="Buchanan P."/>
            <person name="Buyck B."/>
            <person name="Bense V."/>
            <person name="Catcheside P."/>
            <person name="Chovatia M."/>
            <person name="Cooper J."/>
            <person name="Damon W."/>
            <person name="Desjardin D."/>
            <person name="Finy P."/>
            <person name="Geml J."/>
            <person name="Haridas S."/>
            <person name="Hughes K."/>
            <person name="Justo A."/>
            <person name="Karasinski D."/>
            <person name="Kautmanova I."/>
            <person name="Kiss B."/>
            <person name="Kocsube S."/>
            <person name="Kotiranta H."/>
            <person name="LaButti K.M."/>
            <person name="Lechner B.E."/>
            <person name="Liimatainen K."/>
            <person name="Lipzen A."/>
            <person name="Lukacs Z."/>
            <person name="Mihaltcheva S."/>
            <person name="Morgado L.N."/>
            <person name="Niskanen T."/>
            <person name="Noordeloos M.E."/>
            <person name="Ohm R.A."/>
            <person name="Ortiz-Santana B."/>
            <person name="Ovrebo C."/>
            <person name="Racz N."/>
            <person name="Riley R."/>
            <person name="Savchenko A."/>
            <person name="Shiryaev A."/>
            <person name="Soop K."/>
            <person name="Spirin V."/>
            <person name="Szebenyi C."/>
            <person name="Tomsovsky M."/>
            <person name="Tulloss R.E."/>
            <person name="Uehling J."/>
            <person name="Grigoriev I.V."/>
            <person name="Vagvolgyi C."/>
            <person name="Papp T."/>
            <person name="Martin F.M."/>
            <person name="Miettinen O."/>
            <person name="Hibbett D.S."/>
            <person name="Nagy L.G."/>
        </authorList>
    </citation>
    <scope>NUCLEOTIDE SEQUENCE [LARGE SCALE GENOMIC DNA]</scope>
    <source>
        <strain evidence="2 3">CBS 962.96</strain>
    </source>
</reference>
<dbReference type="OrthoDB" id="3266451at2759"/>
<gene>
    <name evidence="2" type="ORF">K435DRAFT_664009</name>
</gene>
<evidence type="ECO:0000256" key="1">
    <source>
        <dbReference type="SAM" id="Coils"/>
    </source>
</evidence>
<accession>A0A4S8M4M2</accession>
<evidence type="ECO:0000313" key="2">
    <source>
        <dbReference type="EMBL" id="THU96663.1"/>
    </source>
</evidence>
<proteinExistence type="predicted"/>
<name>A0A4S8M4M2_DENBC</name>
<feature type="non-terminal residue" evidence="2">
    <location>
        <position position="142"/>
    </location>
</feature>
<evidence type="ECO:0008006" key="4">
    <source>
        <dbReference type="Google" id="ProtNLM"/>
    </source>
</evidence>
<keyword evidence="3" id="KW-1185">Reference proteome</keyword>